<evidence type="ECO:0000313" key="3">
    <source>
        <dbReference type="Proteomes" id="UP000183639"/>
    </source>
</evidence>
<sequence length="234" mass="26035">MNRRECLKVTGRGALTVPGRLVVTTCLPVVFIAVMSFHYIPKLLHEILGVAWLLLVLLHLYQNRSWLKNLRQGCWSFGRLLGTVIDGLLILGVLVTILSGLGISNYLLKDVMPLAVQRSIALHQYHVSLPYALLILSGLHWGLHWQGWKRQWQKRINWSLPKMAGRLLAGTLAAFVLVAGVWGSFMNRAGDRLLMKHIFATEAANQPGGIYVLLLAGMLGLYVLGGIVLGRSRK</sequence>
<keyword evidence="1" id="KW-0472">Membrane</keyword>
<feature type="transmembrane region" description="Helical" evidence="1">
    <location>
        <begin position="123"/>
        <end position="143"/>
    </location>
</feature>
<organism evidence="2 3">
    <name type="scientific">Selenomonas ruminantium</name>
    <dbReference type="NCBI Taxonomy" id="971"/>
    <lineage>
        <taxon>Bacteria</taxon>
        <taxon>Bacillati</taxon>
        <taxon>Bacillota</taxon>
        <taxon>Negativicutes</taxon>
        <taxon>Selenomonadales</taxon>
        <taxon>Selenomonadaceae</taxon>
        <taxon>Selenomonas</taxon>
    </lineage>
</organism>
<feature type="transmembrane region" description="Helical" evidence="1">
    <location>
        <begin position="210"/>
        <end position="230"/>
    </location>
</feature>
<protein>
    <recommendedName>
        <fullName evidence="4">DUF4405 domain-containing protein</fullName>
    </recommendedName>
</protein>
<evidence type="ECO:0000256" key="1">
    <source>
        <dbReference type="SAM" id="Phobius"/>
    </source>
</evidence>
<dbReference type="RefSeq" id="WP_075445346.1">
    <property type="nucleotide sequence ID" value="NZ_FOQK01000026.1"/>
</dbReference>
<gene>
    <name evidence="2" type="ORF">SAMN04487861_12640</name>
</gene>
<evidence type="ECO:0000313" key="2">
    <source>
        <dbReference type="EMBL" id="SFI29298.1"/>
    </source>
</evidence>
<keyword evidence="1" id="KW-1133">Transmembrane helix</keyword>
<dbReference type="EMBL" id="FOQK01000026">
    <property type="protein sequence ID" value="SFI29298.1"/>
    <property type="molecule type" value="Genomic_DNA"/>
</dbReference>
<dbReference type="OrthoDB" id="1665301at2"/>
<accession>A0A1I3H0B9</accession>
<dbReference type="AlphaFoldDB" id="A0A1I3H0B9"/>
<dbReference type="Proteomes" id="UP000183639">
    <property type="component" value="Unassembled WGS sequence"/>
</dbReference>
<keyword evidence="1" id="KW-0812">Transmembrane</keyword>
<name>A0A1I3H0B9_SELRU</name>
<feature type="transmembrane region" description="Helical" evidence="1">
    <location>
        <begin position="43"/>
        <end position="61"/>
    </location>
</feature>
<proteinExistence type="predicted"/>
<feature type="transmembrane region" description="Helical" evidence="1">
    <location>
        <begin position="81"/>
        <end position="103"/>
    </location>
</feature>
<evidence type="ECO:0008006" key="4">
    <source>
        <dbReference type="Google" id="ProtNLM"/>
    </source>
</evidence>
<feature type="transmembrane region" description="Helical" evidence="1">
    <location>
        <begin position="21"/>
        <end position="37"/>
    </location>
</feature>
<reference evidence="2 3" key="1">
    <citation type="submission" date="2016-10" db="EMBL/GenBank/DDBJ databases">
        <authorList>
            <person name="de Groot N.N."/>
        </authorList>
    </citation>
    <scope>NUCLEOTIDE SEQUENCE [LARGE SCALE GENOMIC DNA]</scope>
    <source>
        <strain evidence="2 3">Z108</strain>
    </source>
</reference>
<feature type="transmembrane region" description="Helical" evidence="1">
    <location>
        <begin position="164"/>
        <end position="185"/>
    </location>
</feature>